<evidence type="ECO:0000313" key="6">
    <source>
        <dbReference type="EMBL" id="MCL7746210.1"/>
    </source>
</evidence>
<dbReference type="PROSITE" id="PS51257">
    <property type="entry name" value="PROKAR_LIPOPROTEIN"/>
    <property type="match status" value="1"/>
</dbReference>
<evidence type="ECO:0000313" key="7">
    <source>
        <dbReference type="Proteomes" id="UP001139150"/>
    </source>
</evidence>
<keyword evidence="3 4" id="KW-0732">Signal</keyword>
<feature type="signal peptide" evidence="4">
    <location>
        <begin position="1"/>
        <end position="28"/>
    </location>
</feature>
<sequence>MNLKKKLPLFISLIFLVLIISACSNEQANQNETTSDSGGNGDKIVIGASLPTFSDVWLTYLHDGMKDYAEQLDDVEVIYVDAQNDASQQVAQIETFITRGVDAMVIMPVDITSAPDMVDRANAAGIPNIIVNRYFEGVEEATAFIGSDSKTSGLMQMEEVAKLLDGKGNIAIMNGELGQEAAIQRTDGNKEIIEQYPEMEVILESTAKWDRAEAMNLMENWLNSGKQIDAVVANNDEMAIGALMAAEAVGKLDEIVFAGIDATPEALKYIQDGKLSVSVFQNAKGQGAGGIEAAVKAVRGEELEKVTDIPFELVTIDNLEEYIQE</sequence>
<dbReference type="PANTHER" id="PTHR46847:SF1">
    <property type="entry name" value="D-ALLOSE-BINDING PERIPLASMIC PROTEIN-RELATED"/>
    <property type="match status" value="1"/>
</dbReference>
<proteinExistence type="inferred from homology"/>
<reference evidence="6" key="1">
    <citation type="submission" date="2022-02" db="EMBL/GenBank/DDBJ databases">
        <title>Halalkalibacter sp. nov. isolated from Lonar Lake, India.</title>
        <authorList>
            <person name="Joshi A."/>
            <person name="Thite S."/>
            <person name="Lodha T."/>
        </authorList>
    </citation>
    <scope>NUCLEOTIDE SEQUENCE</scope>
    <source>
        <strain evidence="6">MEB205</strain>
    </source>
</reference>
<gene>
    <name evidence="6" type="ORF">MF646_03670</name>
</gene>
<evidence type="ECO:0000259" key="5">
    <source>
        <dbReference type="Pfam" id="PF13407"/>
    </source>
</evidence>
<name>A0A9X2A1M2_9BACI</name>
<dbReference type="Pfam" id="PF13407">
    <property type="entry name" value="Peripla_BP_4"/>
    <property type="match status" value="1"/>
</dbReference>
<evidence type="ECO:0000256" key="3">
    <source>
        <dbReference type="ARBA" id="ARBA00022729"/>
    </source>
</evidence>
<dbReference type="AlphaFoldDB" id="A0A9X2A1M2"/>
<dbReference type="Proteomes" id="UP001139150">
    <property type="component" value="Unassembled WGS sequence"/>
</dbReference>
<dbReference type="RefSeq" id="WP_250095138.1">
    <property type="nucleotide sequence ID" value="NZ_JAKRYL010000003.1"/>
</dbReference>
<feature type="chain" id="PRO_5040991670" evidence="4">
    <location>
        <begin position="29"/>
        <end position="325"/>
    </location>
</feature>
<protein>
    <submittedName>
        <fullName evidence="6">Sugar ABC transporter substrate-binding protein</fullName>
    </submittedName>
</protein>
<evidence type="ECO:0000256" key="1">
    <source>
        <dbReference type="ARBA" id="ARBA00004196"/>
    </source>
</evidence>
<dbReference type="InterPro" id="IPR025997">
    <property type="entry name" value="SBP_2_dom"/>
</dbReference>
<organism evidence="6 7">
    <name type="scientific">Halalkalibacter alkaliphilus</name>
    <dbReference type="NCBI Taxonomy" id="2917993"/>
    <lineage>
        <taxon>Bacteria</taxon>
        <taxon>Bacillati</taxon>
        <taxon>Bacillota</taxon>
        <taxon>Bacilli</taxon>
        <taxon>Bacillales</taxon>
        <taxon>Bacillaceae</taxon>
        <taxon>Halalkalibacter</taxon>
    </lineage>
</organism>
<keyword evidence="7" id="KW-1185">Reference proteome</keyword>
<dbReference type="PANTHER" id="PTHR46847">
    <property type="entry name" value="D-ALLOSE-BINDING PERIPLASMIC PROTEIN-RELATED"/>
    <property type="match status" value="1"/>
</dbReference>
<dbReference type="GO" id="GO:0030246">
    <property type="term" value="F:carbohydrate binding"/>
    <property type="evidence" value="ECO:0007669"/>
    <property type="project" value="UniProtKB-ARBA"/>
</dbReference>
<accession>A0A9X2A1M2</accession>
<dbReference type="CDD" id="cd06301">
    <property type="entry name" value="PBP1_rhizopine_binding-like"/>
    <property type="match status" value="1"/>
</dbReference>
<comment type="subcellular location">
    <subcellularLocation>
        <location evidence="1">Cell envelope</location>
    </subcellularLocation>
</comment>
<dbReference type="EMBL" id="JAKRYL010000003">
    <property type="protein sequence ID" value="MCL7746210.1"/>
    <property type="molecule type" value="Genomic_DNA"/>
</dbReference>
<dbReference type="InterPro" id="IPR028082">
    <property type="entry name" value="Peripla_BP_I"/>
</dbReference>
<evidence type="ECO:0000256" key="2">
    <source>
        <dbReference type="ARBA" id="ARBA00007639"/>
    </source>
</evidence>
<comment type="caution">
    <text evidence="6">The sequence shown here is derived from an EMBL/GenBank/DDBJ whole genome shotgun (WGS) entry which is preliminary data.</text>
</comment>
<evidence type="ECO:0000256" key="4">
    <source>
        <dbReference type="SAM" id="SignalP"/>
    </source>
</evidence>
<comment type="similarity">
    <text evidence="2">Belongs to the bacterial solute-binding protein 2 family.</text>
</comment>
<dbReference type="Gene3D" id="3.40.50.2300">
    <property type="match status" value="2"/>
</dbReference>
<feature type="domain" description="Periplasmic binding protein" evidence="5">
    <location>
        <begin position="46"/>
        <end position="302"/>
    </location>
</feature>
<dbReference type="SUPFAM" id="SSF53822">
    <property type="entry name" value="Periplasmic binding protein-like I"/>
    <property type="match status" value="1"/>
</dbReference>
<dbReference type="GO" id="GO:0030313">
    <property type="term" value="C:cell envelope"/>
    <property type="evidence" value="ECO:0007669"/>
    <property type="project" value="UniProtKB-SubCell"/>
</dbReference>